<proteinExistence type="predicted"/>
<sequence length="81" mass="9480">MEPLPYQAGWCIPGYRMTIKNTNCVFRRGFGDISETRRDAAEPSRQAARVTSFLENGVGSDIAKLKEQMQHRWDWIWYIDL</sequence>
<dbReference type="RefSeq" id="XP_003653466.1">
    <property type="nucleotide sequence ID" value="XM_003653418.1"/>
</dbReference>
<name>G2QYZ1_THETT</name>
<evidence type="ECO:0000313" key="1">
    <source>
        <dbReference type="EMBL" id="AEO67130.1"/>
    </source>
</evidence>
<dbReference type="KEGG" id="ttt:THITE_151362"/>
<dbReference type="EMBL" id="CP003010">
    <property type="protein sequence ID" value="AEO67130.1"/>
    <property type="molecule type" value="Genomic_DNA"/>
</dbReference>
<gene>
    <name evidence="1" type="ORF">THITE_151362</name>
</gene>
<dbReference type="HOGENOM" id="CLU_2575524_0_0_1"/>
<dbReference type="AlphaFoldDB" id="G2QYZ1"/>
<protein>
    <submittedName>
        <fullName evidence="1">Uncharacterized protein</fullName>
    </submittedName>
</protein>
<keyword evidence="2" id="KW-1185">Reference proteome</keyword>
<reference evidence="1 2" key="1">
    <citation type="journal article" date="2011" name="Nat. Biotechnol.">
        <title>Comparative genomic analysis of the thermophilic biomass-degrading fungi Myceliophthora thermophila and Thielavia terrestris.</title>
        <authorList>
            <person name="Berka R.M."/>
            <person name="Grigoriev I.V."/>
            <person name="Otillar R."/>
            <person name="Salamov A."/>
            <person name="Grimwood J."/>
            <person name="Reid I."/>
            <person name="Ishmael N."/>
            <person name="John T."/>
            <person name="Darmond C."/>
            <person name="Moisan M.-C."/>
            <person name="Henrissat B."/>
            <person name="Coutinho P.M."/>
            <person name="Lombard V."/>
            <person name="Natvig D.O."/>
            <person name="Lindquist E."/>
            <person name="Schmutz J."/>
            <person name="Lucas S."/>
            <person name="Harris P."/>
            <person name="Powlowski J."/>
            <person name="Bellemare A."/>
            <person name="Taylor D."/>
            <person name="Butler G."/>
            <person name="de Vries R.P."/>
            <person name="Allijn I.E."/>
            <person name="van den Brink J."/>
            <person name="Ushinsky S."/>
            <person name="Storms R."/>
            <person name="Powell A.J."/>
            <person name="Paulsen I.T."/>
            <person name="Elbourne L.D.H."/>
            <person name="Baker S.E."/>
            <person name="Magnuson J."/>
            <person name="LaBoissiere S."/>
            <person name="Clutterbuck A.J."/>
            <person name="Martinez D."/>
            <person name="Wogulis M."/>
            <person name="de Leon A.L."/>
            <person name="Rey M.W."/>
            <person name="Tsang A."/>
        </authorList>
    </citation>
    <scope>NUCLEOTIDE SEQUENCE [LARGE SCALE GENOMIC DNA]</scope>
    <source>
        <strain evidence="2">ATCC 38088 / NRRL 8126</strain>
    </source>
</reference>
<accession>G2QYZ1</accession>
<dbReference type="Proteomes" id="UP000008181">
    <property type="component" value="Chromosome 2"/>
</dbReference>
<evidence type="ECO:0000313" key="2">
    <source>
        <dbReference type="Proteomes" id="UP000008181"/>
    </source>
</evidence>
<dbReference type="GeneID" id="11516644"/>
<organism evidence="1 2">
    <name type="scientific">Thermothielavioides terrestris (strain ATCC 38088 / NRRL 8126)</name>
    <name type="common">Thielavia terrestris</name>
    <dbReference type="NCBI Taxonomy" id="578455"/>
    <lineage>
        <taxon>Eukaryota</taxon>
        <taxon>Fungi</taxon>
        <taxon>Dikarya</taxon>
        <taxon>Ascomycota</taxon>
        <taxon>Pezizomycotina</taxon>
        <taxon>Sordariomycetes</taxon>
        <taxon>Sordariomycetidae</taxon>
        <taxon>Sordariales</taxon>
        <taxon>Chaetomiaceae</taxon>
        <taxon>Thermothielavioides</taxon>
        <taxon>Thermothielavioides terrestris</taxon>
    </lineage>
</organism>